<evidence type="ECO:0000256" key="6">
    <source>
        <dbReference type="SAM" id="Phobius"/>
    </source>
</evidence>
<evidence type="ECO:0000313" key="8">
    <source>
        <dbReference type="Proteomes" id="UP000032749"/>
    </source>
</evidence>
<dbReference type="PATRIC" id="fig|698738.3.peg.2247"/>
<dbReference type="HOGENOM" id="CLU_029352_4_2_6"/>
<evidence type="ECO:0000313" key="7">
    <source>
        <dbReference type="EMBL" id="CCK76345.1"/>
    </source>
</evidence>
<feature type="transmembrane region" description="Helical" evidence="6">
    <location>
        <begin position="178"/>
        <end position="195"/>
    </location>
</feature>
<keyword evidence="5 6" id="KW-0472">Membrane</keyword>
<dbReference type="KEGG" id="oai:OLEAN_C21690"/>
<evidence type="ECO:0000256" key="3">
    <source>
        <dbReference type="ARBA" id="ARBA00022692"/>
    </source>
</evidence>
<feature type="transmembrane region" description="Helical" evidence="6">
    <location>
        <begin position="285"/>
        <end position="304"/>
    </location>
</feature>
<feature type="transmembrane region" description="Helical" evidence="6">
    <location>
        <begin position="347"/>
        <end position="370"/>
    </location>
</feature>
<evidence type="ECO:0000256" key="1">
    <source>
        <dbReference type="ARBA" id="ARBA00004141"/>
    </source>
</evidence>
<dbReference type="InterPro" id="IPR036259">
    <property type="entry name" value="MFS_trans_sf"/>
</dbReference>
<keyword evidence="3 6" id="KW-0812">Transmembrane</keyword>
<dbReference type="AlphaFoldDB" id="R4YND9"/>
<dbReference type="Pfam" id="PF07690">
    <property type="entry name" value="MFS_1"/>
    <property type="match status" value="1"/>
</dbReference>
<dbReference type="EMBL" id="FO203512">
    <property type="protein sequence ID" value="CCK76345.1"/>
    <property type="molecule type" value="Genomic_DNA"/>
</dbReference>
<feature type="transmembrane region" description="Helical" evidence="6">
    <location>
        <begin position="207"/>
        <end position="230"/>
    </location>
</feature>
<feature type="transmembrane region" description="Helical" evidence="6">
    <location>
        <begin position="38"/>
        <end position="59"/>
    </location>
</feature>
<accession>R4YND9</accession>
<dbReference type="CDD" id="cd17485">
    <property type="entry name" value="MFS_MFSD3"/>
    <property type="match status" value="1"/>
</dbReference>
<gene>
    <name evidence="7" type="ORF">OLEAN_C21690</name>
</gene>
<proteinExistence type="predicted"/>
<dbReference type="Gene3D" id="1.20.1250.20">
    <property type="entry name" value="MFS general substrate transporter like domains"/>
    <property type="match status" value="1"/>
</dbReference>
<dbReference type="OrthoDB" id="9787815at2"/>
<dbReference type="PANTHER" id="PTHR12778">
    <property type="entry name" value="SOLUTE CARRIER FAMILY 33 ACETYL-COA TRANSPORTER -RELATED"/>
    <property type="match status" value="1"/>
</dbReference>
<reference evidence="7 8" key="1">
    <citation type="journal article" date="2013" name="Nat. Commun.">
        <title>Genome sequence and functional genomic analysis of the oil-degrading bacterium Oleispira antarctica.</title>
        <authorList>
            <person name="Kube M."/>
            <person name="Chernikova T.N."/>
            <person name="Al-Ramahi Y."/>
            <person name="Beloqui A."/>
            <person name="Lopez-Cortez N."/>
            <person name="Guazzaroni M.E."/>
            <person name="Heipieper H.J."/>
            <person name="Klages S."/>
            <person name="Kotsyurbenko O.R."/>
            <person name="Langer I."/>
            <person name="Nechitaylo T.Y."/>
            <person name="Lunsdorf H."/>
            <person name="Fernandez M."/>
            <person name="Juarez S."/>
            <person name="Ciordia S."/>
            <person name="Singer A."/>
            <person name="Kagan O."/>
            <person name="Egorova O."/>
            <person name="Petit P.A."/>
            <person name="Stogios P."/>
            <person name="Kim Y."/>
            <person name="Tchigvintsev A."/>
            <person name="Flick R."/>
            <person name="Denaro R."/>
            <person name="Genovese M."/>
            <person name="Albar J.P."/>
            <person name="Reva O.N."/>
            <person name="Martinez-Gomariz M."/>
            <person name="Tran H."/>
            <person name="Ferrer M."/>
            <person name="Savchenko A."/>
            <person name="Yakunin A.F."/>
            <person name="Yakimov M.M."/>
            <person name="Golyshina O.V."/>
            <person name="Reinhardt R."/>
            <person name="Golyshin P.N."/>
        </authorList>
    </citation>
    <scope>NUCLEOTIDE SEQUENCE [LARGE SCALE GENOMIC DNA]</scope>
</reference>
<evidence type="ECO:0000256" key="5">
    <source>
        <dbReference type="ARBA" id="ARBA00023136"/>
    </source>
</evidence>
<dbReference type="GO" id="GO:0016020">
    <property type="term" value="C:membrane"/>
    <property type="evidence" value="ECO:0007669"/>
    <property type="project" value="UniProtKB-SubCell"/>
</dbReference>
<feature type="transmembrane region" description="Helical" evidence="6">
    <location>
        <begin position="80"/>
        <end position="99"/>
    </location>
</feature>
<feature type="transmembrane region" description="Helical" evidence="6">
    <location>
        <begin position="259"/>
        <end position="278"/>
    </location>
</feature>
<feature type="transmembrane region" description="Helical" evidence="6">
    <location>
        <begin position="310"/>
        <end position="335"/>
    </location>
</feature>
<dbReference type="InterPro" id="IPR004752">
    <property type="entry name" value="AmpG_permease/AT-1"/>
</dbReference>
<feature type="transmembrane region" description="Helical" evidence="6">
    <location>
        <begin position="376"/>
        <end position="394"/>
    </location>
</feature>
<keyword evidence="4 6" id="KW-1133">Transmembrane helix</keyword>
<feature type="transmembrane region" description="Helical" evidence="6">
    <location>
        <begin position="105"/>
        <end position="124"/>
    </location>
</feature>
<comment type="subcellular location">
    <subcellularLocation>
        <location evidence="1">Membrane</location>
        <topology evidence="1">Multi-pass membrane protein</topology>
    </subcellularLocation>
</comment>
<feature type="transmembrane region" description="Helical" evidence="6">
    <location>
        <begin position="152"/>
        <end position="172"/>
    </location>
</feature>
<protein>
    <submittedName>
        <fullName evidence="7">Putative transporter (Major facilitator superfamily protein, MFS)</fullName>
    </submittedName>
</protein>
<dbReference type="SUPFAM" id="SSF103473">
    <property type="entry name" value="MFS general substrate transporter"/>
    <property type="match status" value="1"/>
</dbReference>
<evidence type="ECO:0000256" key="4">
    <source>
        <dbReference type="ARBA" id="ARBA00022989"/>
    </source>
</evidence>
<organism evidence="7 8">
    <name type="scientific">Oleispira antarctica RB-8</name>
    <dbReference type="NCBI Taxonomy" id="698738"/>
    <lineage>
        <taxon>Bacteria</taxon>
        <taxon>Pseudomonadati</taxon>
        <taxon>Pseudomonadota</taxon>
        <taxon>Gammaproteobacteria</taxon>
        <taxon>Oceanospirillales</taxon>
        <taxon>Oceanospirillaceae</taxon>
        <taxon>Oleispira</taxon>
    </lineage>
</organism>
<sequence length="404" mass="44011">MFKWWVLLTLYLTQGLPHGFFSQALPTLLRQQGMSLEAIGLMSLVSLPWVLKFLWAPLLDHYQPLKRLTGGRIDGHIRKTWIVFANAVAAIVLIFIASIPLNFWISQAAVGLACALLVLTVFVVTQDIATDALAVENIAPAQRGLGNSVQVAGYRLGMIIGGGLLLAIFAQLGWAGTLWALAGLMILGLIPLWFWQPARVKVDKEPVFNHWLGFLRLPGASAWLLLLLTYKVGDAFGTVMIRPHLVDLGVTLPEFAELLGVWGTIAGLVGALLGGLLLKLLSRMQALLLFVCLEGIAIGLYSLLTSLDWTLIYSLIIAEHVTGGMATVALFTVMMDRCRESSAGSDYALQSCLVVLSTLIASSLAGFFAANFGYTMHYYFAVFLCVMGLLAMLVNKKNINAYHS</sequence>
<dbReference type="Proteomes" id="UP000032749">
    <property type="component" value="Chromosome"/>
</dbReference>
<dbReference type="STRING" id="698738.OLEAN_C21690"/>
<dbReference type="GO" id="GO:0022857">
    <property type="term" value="F:transmembrane transporter activity"/>
    <property type="evidence" value="ECO:0007669"/>
    <property type="project" value="InterPro"/>
</dbReference>
<keyword evidence="2" id="KW-0813">Transport</keyword>
<dbReference type="InterPro" id="IPR011701">
    <property type="entry name" value="MFS"/>
</dbReference>
<keyword evidence="8" id="KW-1185">Reference proteome</keyword>
<name>R4YND9_OLEAN</name>
<evidence type="ECO:0000256" key="2">
    <source>
        <dbReference type="ARBA" id="ARBA00022448"/>
    </source>
</evidence>
<dbReference type="PANTHER" id="PTHR12778:SF10">
    <property type="entry name" value="MAJOR FACILITATOR SUPERFAMILY DOMAIN-CONTAINING PROTEIN 3"/>
    <property type="match status" value="1"/>
</dbReference>